<protein>
    <recommendedName>
        <fullName evidence="2">HTH cro/C1-type domain-containing protein</fullName>
    </recommendedName>
</protein>
<dbReference type="CDD" id="cd00093">
    <property type="entry name" value="HTH_XRE"/>
    <property type="match status" value="1"/>
</dbReference>
<dbReference type="PANTHER" id="PTHR46558:SF11">
    <property type="entry name" value="HTH-TYPE TRANSCRIPTIONAL REGULATOR XRE"/>
    <property type="match status" value="1"/>
</dbReference>
<dbReference type="AlphaFoldDB" id="A0A2U3LUD2"/>
<dbReference type="PANTHER" id="PTHR46558">
    <property type="entry name" value="TRACRIPTIONAL REGULATORY PROTEIN-RELATED-RELATED"/>
    <property type="match status" value="1"/>
</dbReference>
<feature type="domain" description="HTH cro/C1-type" evidence="2">
    <location>
        <begin position="17"/>
        <end position="71"/>
    </location>
</feature>
<dbReference type="SUPFAM" id="SSF47413">
    <property type="entry name" value="lambda repressor-like DNA-binding domains"/>
    <property type="match status" value="1"/>
</dbReference>
<dbReference type="Gene3D" id="1.10.260.40">
    <property type="entry name" value="lambda repressor-like DNA-binding domains"/>
    <property type="match status" value="1"/>
</dbReference>
<dbReference type="EMBL" id="OMOF01000812">
    <property type="protein sequence ID" value="SPF55449.1"/>
    <property type="molecule type" value="Genomic_DNA"/>
</dbReference>
<proteinExistence type="predicted"/>
<evidence type="ECO:0000313" key="4">
    <source>
        <dbReference type="Proteomes" id="UP000238916"/>
    </source>
</evidence>
<sequence length="200" mass="21655">MSNKKVHTSDLIFGASIKSIRKILKLTQNQFAEPLSISGSYVSNIEKGEAMPSEAVIREVCTYYRINRDYLTTGTGDMFVTSSGIGISGGYTDSSIKGIGVGGGAALAPATGAAEHKKPPEILFAEGLLPQLSPDDLNEVIADMLDRIKKAKSRANDIIYQLTPDEKAQAIEELQKRIRMLEAQEGGILQTPNLKTAKER</sequence>
<accession>A0A2U3LUD2</accession>
<evidence type="ECO:0000313" key="3">
    <source>
        <dbReference type="EMBL" id="SPF55449.1"/>
    </source>
</evidence>
<dbReference type="InterPro" id="IPR001387">
    <property type="entry name" value="Cro/C1-type_HTH"/>
</dbReference>
<dbReference type="Proteomes" id="UP000238916">
    <property type="component" value="Unassembled WGS sequence"/>
</dbReference>
<dbReference type="Pfam" id="PF12844">
    <property type="entry name" value="HTH_19"/>
    <property type="match status" value="1"/>
</dbReference>
<organism evidence="3 4">
    <name type="scientific">Candidatus Desulfosporosinus infrequens</name>
    <dbReference type="NCBI Taxonomy" id="2043169"/>
    <lineage>
        <taxon>Bacteria</taxon>
        <taxon>Bacillati</taxon>
        <taxon>Bacillota</taxon>
        <taxon>Clostridia</taxon>
        <taxon>Eubacteriales</taxon>
        <taxon>Desulfitobacteriaceae</taxon>
        <taxon>Desulfosporosinus</taxon>
    </lineage>
</organism>
<dbReference type="PROSITE" id="PS50943">
    <property type="entry name" value="HTH_CROC1"/>
    <property type="match status" value="1"/>
</dbReference>
<dbReference type="SMART" id="SM00530">
    <property type="entry name" value="HTH_XRE"/>
    <property type="match status" value="1"/>
</dbReference>
<dbReference type="OrthoDB" id="9813662at2"/>
<dbReference type="InterPro" id="IPR010982">
    <property type="entry name" value="Lambda_DNA-bd_dom_sf"/>
</dbReference>
<evidence type="ECO:0000256" key="1">
    <source>
        <dbReference type="ARBA" id="ARBA00023125"/>
    </source>
</evidence>
<gene>
    <name evidence="3" type="ORF">SBF1_830010</name>
</gene>
<keyword evidence="1" id="KW-0238">DNA-binding</keyword>
<reference evidence="4" key="1">
    <citation type="submission" date="2018-02" db="EMBL/GenBank/DDBJ databases">
        <authorList>
            <person name="Hausmann B."/>
        </authorList>
    </citation>
    <scope>NUCLEOTIDE SEQUENCE [LARGE SCALE GENOMIC DNA]</scope>
    <source>
        <strain evidence="4">Peat soil MAG SbF1</strain>
    </source>
</reference>
<name>A0A2U3LUD2_9FIRM</name>
<evidence type="ECO:0000259" key="2">
    <source>
        <dbReference type="PROSITE" id="PS50943"/>
    </source>
</evidence>
<dbReference type="GO" id="GO:0003677">
    <property type="term" value="F:DNA binding"/>
    <property type="evidence" value="ECO:0007669"/>
    <property type="project" value="UniProtKB-KW"/>
</dbReference>